<gene>
    <name evidence="3" type="ORF">M2319_002233</name>
</gene>
<comment type="subcellular location">
    <subcellularLocation>
        <location evidence="1">Virion</location>
    </subcellularLocation>
</comment>
<dbReference type="InterPro" id="IPR024455">
    <property type="entry name" value="Phage_capsid"/>
</dbReference>
<dbReference type="SUPFAM" id="SSF56563">
    <property type="entry name" value="Major capsid protein gp5"/>
    <property type="match status" value="1"/>
</dbReference>
<dbReference type="Gene3D" id="3.30.2400.10">
    <property type="entry name" value="Major capsid protein gp5"/>
    <property type="match status" value="1"/>
</dbReference>
<dbReference type="InterPro" id="IPR054612">
    <property type="entry name" value="Phage_capsid-like_C"/>
</dbReference>
<dbReference type="RefSeq" id="WP_406682095.1">
    <property type="nucleotide sequence ID" value="NZ_JAOQNS010000005.1"/>
</dbReference>
<organism evidence="3 4">
    <name type="scientific">Rhodobium gokarnense</name>
    <dbReference type="NCBI Taxonomy" id="364296"/>
    <lineage>
        <taxon>Bacteria</taxon>
        <taxon>Pseudomonadati</taxon>
        <taxon>Pseudomonadota</taxon>
        <taxon>Alphaproteobacteria</taxon>
        <taxon>Hyphomicrobiales</taxon>
        <taxon>Rhodobiaceae</taxon>
        <taxon>Rhodobium</taxon>
    </lineage>
</organism>
<accession>A0ABT3HBX5</accession>
<proteinExistence type="predicted"/>
<dbReference type="NCBIfam" id="TIGR01554">
    <property type="entry name" value="major_cap_HK97"/>
    <property type="match status" value="1"/>
</dbReference>
<evidence type="ECO:0000256" key="1">
    <source>
        <dbReference type="ARBA" id="ARBA00004328"/>
    </source>
</evidence>
<sequence length="420" mass="46404">MPTPTVPATARPSAPASALEMAEAFEDFMAAFEAFKETNDRRLSDLERQRGSDPLTEEKLDRLNRSLDDQKRLIDGYLIKSQRPRLGFERGRTSIAGLEHKAAFDAYVRSGRDDGLHRLEEKALSVGSDPDGGYLVPDETETEIMRRLAEVSPIRAIADVRQVSSSVYKKPFSISGPAVGWVGETTDRTPTAAPTLDELSFPTMELYAMPAATATLLDDTAVNIDEWLAAEVETAFAEQEGSAFVSGDGDAKPRGFLDYDTIAESSWAWKKLGYVATGVDADFPADTPSDILIDLVYTLKSGYRQNARWVMNRSTQGELRKLKDADDNYIWQPPATADGMATLMNFPITEAEDMPDIASDKMAIAFGDFRRGYLIVDRLGVRVLRDPYSAKPYVLFYTTKRVGGGVQDFDAIKLLKFGTS</sequence>
<dbReference type="Pfam" id="PF05065">
    <property type="entry name" value="Phage_capsid"/>
    <property type="match status" value="1"/>
</dbReference>
<reference evidence="4" key="1">
    <citation type="submission" date="2023-07" db="EMBL/GenBank/DDBJ databases">
        <title>Genome sequencing of Purple Non-Sulfur Bacteria from various extreme environments.</title>
        <authorList>
            <person name="Mayer M."/>
        </authorList>
    </citation>
    <scope>NUCLEOTIDE SEQUENCE [LARGE SCALE GENOMIC DNA]</scope>
    <source>
        <strain evidence="4">DSM 17935</strain>
    </source>
</reference>
<dbReference type="Proteomes" id="UP001209755">
    <property type="component" value="Unassembled WGS sequence"/>
</dbReference>
<keyword evidence="4" id="KW-1185">Reference proteome</keyword>
<comment type="caution">
    <text evidence="3">The sequence shown here is derived from an EMBL/GenBank/DDBJ whole genome shotgun (WGS) entry which is preliminary data.</text>
</comment>
<name>A0ABT3HBX5_9HYPH</name>
<evidence type="ECO:0000259" key="2">
    <source>
        <dbReference type="Pfam" id="PF05065"/>
    </source>
</evidence>
<dbReference type="EMBL" id="JAOQNS010000005">
    <property type="protein sequence ID" value="MCW2307896.1"/>
    <property type="molecule type" value="Genomic_DNA"/>
</dbReference>
<evidence type="ECO:0000313" key="3">
    <source>
        <dbReference type="EMBL" id="MCW2307896.1"/>
    </source>
</evidence>
<feature type="domain" description="Phage capsid-like C-terminal" evidence="2">
    <location>
        <begin position="132"/>
        <end position="417"/>
    </location>
</feature>
<evidence type="ECO:0000313" key="4">
    <source>
        <dbReference type="Proteomes" id="UP001209755"/>
    </source>
</evidence>
<protein>
    <submittedName>
        <fullName evidence="3">HK97 family phage major capsid protein</fullName>
    </submittedName>
</protein>
<dbReference type="Gene3D" id="3.30.2320.10">
    <property type="entry name" value="hypothetical protein PF0899 domain"/>
    <property type="match status" value="1"/>
</dbReference>